<dbReference type="InterPro" id="IPR011712">
    <property type="entry name" value="Sig_transdc_His_kin_sub3_dim/P"/>
</dbReference>
<feature type="transmembrane region" description="Helical" evidence="9">
    <location>
        <begin position="29"/>
        <end position="49"/>
    </location>
</feature>
<evidence type="ECO:0000313" key="13">
    <source>
        <dbReference type="Proteomes" id="UP000598996"/>
    </source>
</evidence>
<dbReference type="EMBL" id="JAENHO010000004">
    <property type="protein sequence ID" value="MBL7255583.1"/>
    <property type="molecule type" value="Genomic_DNA"/>
</dbReference>
<dbReference type="InterPro" id="IPR003594">
    <property type="entry name" value="HATPase_dom"/>
</dbReference>
<dbReference type="Gene3D" id="1.20.5.1930">
    <property type="match status" value="1"/>
</dbReference>
<dbReference type="SUPFAM" id="SSF55874">
    <property type="entry name" value="ATPase domain of HSP90 chaperone/DNA topoisomerase II/histidine kinase"/>
    <property type="match status" value="1"/>
</dbReference>
<dbReference type="Pfam" id="PF07730">
    <property type="entry name" value="HisKA_3"/>
    <property type="match status" value="1"/>
</dbReference>
<feature type="domain" description="Signal transduction histidine kinase subgroup 3 dimerisation and phosphoacceptor" evidence="11">
    <location>
        <begin position="193"/>
        <end position="258"/>
    </location>
</feature>
<sequence>MVTVGKAALAGLWTVAAGRERPGLRRRPWLTGLFFLLAVAVGAGVHDQLDGQPQAVRFGLAVAVGLTVVLVPRHSLMAWRIAMVATLLNLPGSIAPGGISWPWHPMQLWVLPLLVLVVALRHETGTTVVAALLTVATMAGHLTSEQLPVSVAAVVVLALIGDQVRRRVEVQHSLAAARELTAAEQERSAVLEERARIAREMHDVVAHHMSMIAVRAETAPYRVGAEKEARDSEFTAIAGASRAALQDMRRLLGVLRSDDVDAALTPSPGLGDISDMVGVAAESGLDVALVELTGNGVHVAPLVGQTAYRIVQEGLSNATRHAPGAPVRVEVAADEQALHVVVGNAGSARGDDTKGGGHGIAGMRERVAAVGGELTAGPTTGGGFEIRARLPLSG</sequence>
<name>A0ABS1VLV5_9ACTN</name>
<dbReference type="PANTHER" id="PTHR24421">
    <property type="entry name" value="NITRATE/NITRITE SENSOR PROTEIN NARX-RELATED"/>
    <property type="match status" value="1"/>
</dbReference>
<dbReference type="InterPro" id="IPR036890">
    <property type="entry name" value="HATPase_C_sf"/>
</dbReference>
<evidence type="ECO:0000256" key="6">
    <source>
        <dbReference type="ARBA" id="ARBA00022777"/>
    </source>
</evidence>
<organism evidence="12 13">
    <name type="scientific">Paractinoplanes lichenicola</name>
    <dbReference type="NCBI Taxonomy" id="2802976"/>
    <lineage>
        <taxon>Bacteria</taxon>
        <taxon>Bacillati</taxon>
        <taxon>Actinomycetota</taxon>
        <taxon>Actinomycetes</taxon>
        <taxon>Micromonosporales</taxon>
        <taxon>Micromonosporaceae</taxon>
        <taxon>Paractinoplanes</taxon>
    </lineage>
</organism>
<keyword evidence="3" id="KW-0597">Phosphoprotein</keyword>
<dbReference type="Pfam" id="PF02518">
    <property type="entry name" value="HATPase_c"/>
    <property type="match status" value="1"/>
</dbReference>
<evidence type="ECO:0000256" key="9">
    <source>
        <dbReference type="SAM" id="Phobius"/>
    </source>
</evidence>
<keyword evidence="9" id="KW-0812">Transmembrane</keyword>
<evidence type="ECO:0000259" key="11">
    <source>
        <dbReference type="Pfam" id="PF07730"/>
    </source>
</evidence>
<evidence type="ECO:0000256" key="7">
    <source>
        <dbReference type="ARBA" id="ARBA00022840"/>
    </source>
</evidence>
<evidence type="ECO:0000256" key="4">
    <source>
        <dbReference type="ARBA" id="ARBA00022679"/>
    </source>
</evidence>
<dbReference type="Gene3D" id="3.30.565.10">
    <property type="entry name" value="Histidine kinase-like ATPase, C-terminal domain"/>
    <property type="match status" value="1"/>
</dbReference>
<evidence type="ECO:0000256" key="3">
    <source>
        <dbReference type="ARBA" id="ARBA00022553"/>
    </source>
</evidence>
<comment type="caution">
    <text evidence="12">The sequence shown here is derived from an EMBL/GenBank/DDBJ whole genome shotgun (WGS) entry which is preliminary data.</text>
</comment>
<evidence type="ECO:0000256" key="2">
    <source>
        <dbReference type="ARBA" id="ARBA00012438"/>
    </source>
</evidence>
<dbReference type="CDD" id="cd16917">
    <property type="entry name" value="HATPase_UhpB-NarQ-NarX-like"/>
    <property type="match status" value="1"/>
</dbReference>
<keyword evidence="13" id="KW-1185">Reference proteome</keyword>
<dbReference type="GO" id="GO:0016301">
    <property type="term" value="F:kinase activity"/>
    <property type="evidence" value="ECO:0007669"/>
    <property type="project" value="UniProtKB-KW"/>
</dbReference>
<evidence type="ECO:0000256" key="8">
    <source>
        <dbReference type="ARBA" id="ARBA00023012"/>
    </source>
</evidence>
<protein>
    <recommendedName>
        <fullName evidence="2">histidine kinase</fullName>
        <ecNumber evidence="2">2.7.13.3</ecNumber>
    </recommendedName>
</protein>
<evidence type="ECO:0000313" key="12">
    <source>
        <dbReference type="EMBL" id="MBL7255583.1"/>
    </source>
</evidence>
<reference evidence="12 13" key="1">
    <citation type="submission" date="2021-01" db="EMBL/GenBank/DDBJ databases">
        <title>Actinoplanes sp. nov. LDG1-01 isolated from lichen.</title>
        <authorList>
            <person name="Saeng-In P."/>
            <person name="Phongsopitanun W."/>
            <person name="Kanchanasin P."/>
            <person name="Yuki M."/>
            <person name="Kudo T."/>
            <person name="Ohkuma M."/>
            <person name="Tanasupawat S."/>
        </authorList>
    </citation>
    <scope>NUCLEOTIDE SEQUENCE [LARGE SCALE GENOMIC DNA]</scope>
    <source>
        <strain evidence="12 13">LDG1-01</strain>
    </source>
</reference>
<keyword evidence="9" id="KW-1133">Transmembrane helix</keyword>
<evidence type="ECO:0000256" key="1">
    <source>
        <dbReference type="ARBA" id="ARBA00000085"/>
    </source>
</evidence>
<keyword evidence="6 12" id="KW-0418">Kinase</keyword>
<keyword evidence="4" id="KW-0808">Transferase</keyword>
<comment type="catalytic activity">
    <reaction evidence="1">
        <text>ATP + protein L-histidine = ADP + protein N-phospho-L-histidine.</text>
        <dbReference type="EC" id="2.7.13.3"/>
    </reaction>
</comment>
<keyword evidence="5" id="KW-0547">Nucleotide-binding</keyword>
<evidence type="ECO:0000259" key="10">
    <source>
        <dbReference type="Pfam" id="PF02518"/>
    </source>
</evidence>
<accession>A0ABS1VLV5</accession>
<dbReference type="PANTHER" id="PTHR24421:SF10">
    <property type="entry name" value="NITRATE_NITRITE SENSOR PROTEIN NARQ"/>
    <property type="match status" value="1"/>
</dbReference>
<keyword evidence="7" id="KW-0067">ATP-binding</keyword>
<keyword evidence="8" id="KW-0902">Two-component regulatory system</keyword>
<dbReference type="EC" id="2.7.13.3" evidence="2"/>
<proteinExistence type="predicted"/>
<keyword evidence="9" id="KW-0472">Membrane</keyword>
<evidence type="ECO:0000256" key="5">
    <source>
        <dbReference type="ARBA" id="ARBA00022741"/>
    </source>
</evidence>
<gene>
    <name evidence="12" type="ORF">JKJ07_14855</name>
</gene>
<feature type="transmembrane region" description="Helical" evidence="9">
    <location>
        <begin position="84"/>
        <end position="103"/>
    </location>
</feature>
<feature type="domain" description="Histidine kinase/HSP90-like ATPase" evidence="10">
    <location>
        <begin position="307"/>
        <end position="393"/>
    </location>
</feature>
<dbReference type="RefSeq" id="WP_202992090.1">
    <property type="nucleotide sequence ID" value="NZ_JAENHO010000004.1"/>
</dbReference>
<dbReference type="InterPro" id="IPR050482">
    <property type="entry name" value="Sensor_HK_TwoCompSys"/>
</dbReference>
<dbReference type="Proteomes" id="UP000598996">
    <property type="component" value="Unassembled WGS sequence"/>
</dbReference>
<feature type="transmembrane region" description="Helical" evidence="9">
    <location>
        <begin position="55"/>
        <end position="72"/>
    </location>
</feature>